<sequence length="547" mass="63283">MEKYVKMMTNQLENKSNDWKEQRTVKESDMYRFLHSLKGTAGTIGLTAVQEQAEIKEASFDETGNTRLKESEWKPLLSDLQEALKEDNRDMKQPPQQNSGEVTNKIPEVEIETMPMVLMIHQDMAFVTTFKDDLERHGFQVMIAVTIEKGMELLDHLEPELLILDFTMLDKIELTAFTQLKDRTLRELIPLVAVSDNLNDDRRKTAYDLGVQDVMEKTMNLNVWRTYIQNRIEFRRVMQNRTTIDELTGAFNRNKMEHELSKLHEGLHQNQIERYTVSMLSLDHLHLINQEYGYMAGDDVLKGFVERFKQIKHKKDVIGRYRGEFAILFPDTTEKEAIDRIEHFRKTFCETNLPSEIAQIKPTFSAGVVEVNDVNEHQKRMVERAEQALNLARKRGGNITLKSADATSEAQMKDVVTLIIVDDDRVVREMLTHHFTRRKSISGRPIAVKSYTDGLSFVEGDWYEKGNQYVVLLDGIMPKMDGIEALQNVRNTYGEENIVISMLTGRKGEGEVARALTLGADDYMIKPFNVKEVAIRLDRLFERLNRI</sequence>
<keyword evidence="7" id="KW-1185">Reference proteome</keyword>
<name>A0A1D7QXA3_9BACI</name>
<dbReference type="Gene3D" id="1.20.120.160">
    <property type="entry name" value="HPT domain"/>
    <property type="match status" value="1"/>
</dbReference>
<evidence type="ECO:0000259" key="3">
    <source>
        <dbReference type="PROSITE" id="PS50110"/>
    </source>
</evidence>
<evidence type="ECO:0000313" key="6">
    <source>
        <dbReference type="EMBL" id="AOM83642.1"/>
    </source>
</evidence>
<dbReference type="PANTHER" id="PTHR45138">
    <property type="entry name" value="REGULATORY COMPONENTS OF SENSORY TRANSDUCTION SYSTEM"/>
    <property type="match status" value="1"/>
</dbReference>
<feature type="modified residue" description="4-aspartylphosphate" evidence="2">
    <location>
        <position position="165"/>
    </location>
</feature>
<accession>A0A1D7QXA3</accession>
<dbReference type="InterPro" id="IPR029787">
    <property type="entry name" value="Nucleotide_cyclase"/>
</dbReference>
<evidence type="ECO:0000259" key="4">
    <source>
        <dbReference type="PROSITE" id="PS50887"/>
    </source>
</evidence>
<dbReference type="InterPro" id="IPR000160">
    <property type="entry name" value="GGDEF_dom"/>
</dbReference>
<dbReference type="GO" id="GO:0000160">
    <property type="term" value="P:phosphorelay signal transduction system"/>
    <property type="evidence" value="ECO:0007669"/>
    <property type="project" value="InterPro"/>
</dbReference>
<evidence type="ECO:0000256" key="1">
    <source>
        <dbReference type="PROSITE-ProRule" id="PRU00110"/>
    </source>
</evidence>
<dbReference type="PROSITE" id="PS50894">
    <property type="entry name" value="HPT"/>
    <property type="match status" value="1"/>
</dbReference>
<dbReference type="SMART" id="SM00448">
    <property type="entry name" value="REC"/>
    <property type="match status" value="2"/>
</dbReference>
<dbReference type="InterPro" id="IPR011006">
    <property type="entry name" value="CheY-like_superfamily"/>
</dbReference>
<dbReference type="InterPro" id="IPR036641">
    <property type="entry name" value="HPT_dom_sf"/>
</dbReference>
<dbReference type="Gene3D" id="3.30.70.270">
    <property type="match status" value="1"/>
</dbReference>
<dbReference type="Pfam" id="PF00990">
    <property type="entry name" value="GGDEF"/>
    <property type="match status" value="1"/>
</dbReference>
<feature type="modified residue" description="Phosphohistidine" evidence="1">
    <location>
        <position position="35"/>
    </location>
</feature>
<dbReference type="OrthoDB" id="9759607at2"/>
<protein>
    <submittedName>
        <fullName evidence="6">Two-component response regulator</fullName>
    </submittedName>
</protein>
<feature type="domain" description="Response regulatory" evidence="3">
    <location>
        <begin position="417"/>
        <end position="541"/>
    </location>
</feature>
<keyword evidence="2" id="KW-0597">Phosphoprotein</keyword>
<dbReference type="KEGG" id="bbev:BBEV_2301"/>
<dbReference type="Gene3D" id="3.40.50.2300">
    <property type="match status" value="2"/>
</dbReference>
<evidence type="ECO:0000259" key="5">
    <source>
        <dbReference type="PROSITE" id="PS50894"/>
    </source>
</evidence>
<dbReference type="PROSITE" id="PS50887">
    <property type="entry name" value="GGDEF"/>
    <property type="match status" value="1"/>
</dbReference>
<dbReference type="CDD" id="cd00156">
    <property type="entry name" value="REC"/>
    <property type="match status" value="2"/>
</dbReference>
<dbReference type="SUPFAM" id="SSF47226">
    <property type="entry name" value="Histidine-containing phosphotransfer domain, HPT domain"/>
    <property type="match status" value="1"/>
</dbReference>
<dbReference type="SUPFAM" id="SSF55073">
    <property type="entry name" value="Nucleotide cyclase"/>
    <property type="match status" value="1"/>
</dbReference>
<proteinExistence type="predicted"/>
<dbReference type="Pfam" id="PF00072">
    <property type="entry name" value="Response_reg"/>
    <property type="match status" value="1"/>
</dbReference>
<dbReference type="SUPFAM" id="SSF52172">
    <property type="entry name" value="CheY-like"/>
    <property type="match status" value="2"/>
</dbReference>
<dbReference type="InterPro" id="IPR050469">
    <property type="entry name" value="Diguanylate_Cyclase"/>
</dbReference>
<feature type="domain" description="Response regulatory" evidence="3">
    <location>
        <begin position="116"/>
        <end position="232"/>
    </location>
</feature>
<dbReference type="NCBIfam" id="TIGR00254">
    <property type="entry name" value="GGDEF"/>
    <property type="match status" value="1"/>
</dbReference>
<dbReference type="PROSITE" id="PS50110">
    <property type="entry name" value="RESPONSE_REGULATORY"/>
    <property type="match status" value="2"/>
</dbReference>
<dbReference type="SMART" id="SM00267">
    <property type="entry name" value="GGDEF"/>
    <property type="match status" value="1"/>
</dbReference>
<dbReference type="InterPro" id="IPR008207">
    <property type="entry name" value="Sig_transdc_His_kin_Hpt_dom"/>
</dbReference>
<dbReference type="InterPro" id="IPR001789">
    <property type="entry name" value="Sig_transdc_resp-reg_receiver"/>
</dbReference>
<evidence type="ECO:0000256" key="2">
    <source>
        <dbReference type="PROSITE-ProRule" id="PRU00169"/>
    </source>
</evidence>
<gene>
    <name evidence="6" type="primary">mprA</name>
    <name evidence="6" type="ORF">BBEV_2301</name>
</gene>
<feature type="modified residue" description="4-aspartylphosphate" evidence="2">
    <location>
        <position position="474"/>
    </location>
</feature>
<dbReference type="EMBL" id="CP012502">
    <property type="protein sequence ID" value="AOM83642.1"/>
    <property type="molecule type" value="Genomic_DNA"/>
</dbReference>
<feature type="domain" description="HPt" evidence="5">
    <location>
        <begin position="1"/>
        <end position="94"/>
    </location>
</feature>
<feature type="domain" description="GGDEF" evidence="4">
    <location>
        <begin position="273"/>
        <end position="405"/>
    </location>
</feature>
<dbReference type="STRING" id="632773.BBEV_2301"/>
<dbReference type="AlphaFoldDB" id="A0A1D7QXA3"/>
<dbReference type="GO" id="GO:0052621">
    <property type="term" value="F:diguanylate cyclase activity"/>
    <property type="evidence" value="ECO:0007669"/>
    <property type="project" value="TreeGrafter"/>
</dbReference>
<dbReference type="InterPro" id="IPR043128">
    <property type="entry name" value="Rev_trsase/Diguanyl_cyclase"/>
</dbReference>
<reference evidence="6 7" key="1">
    <citation type="submission" date="2015-08" db="EMBL/GenBank/DDBJ databases">
        <title>The complete genome sequence of Bacillus beveridgei MLTeJB.</title>
        <authorList>
            <person name="Hanson T.E."/>
            <person name="Mesa C."/>
            <person name="Basesman S.M."/>
            <person name="Oremland R.S."/>
        </authorList>
    </citation>
    <scope>NUCLEOTIDE SEQUENCE [LARGE SCALE GENOMIC DNA]</scope>
    <source>
        <strain evidence="6 7">MLTeJB</strain>
    </source>
</reference>
<dbReference type="Proteomes" id="UP000094463">
    <property type="component" value="Chromosome"/>
</dbReference>
<evidence type="ECO:0000313" key="7">
    <source>
        <dbReference type="Proteomes" id="UP000094463"/>
    </source>
</evidence>
<dbReference type="RefSeq" id="WP_069365602.1">
    <property type="nucleotide sequence ID" value="NZ_CP012502.1"/>
</dbReference>
<organism evidence="6 7">
    <name type="scientific">Salisediminibacterium beveridgei</name>
    <dbReference type="NCBI Taxonomy" id="632773"/>
    <lineage>
        <taxon>Bacteria</taxon>
        <taxon>Bacillati</taxon>
        <taxon>Bacillota</taxon>
        <taxon>Bacilli</taxon>
        <taxon>Bacillales</taxon>
        <taxon>Bacillaceae</taxon>
        <taxon>Salisediminibacterium</taxon>
    </lineage>
</organism>
<dbReference type="PANTHER" id="PTHR45138:SF9">
    <property type="entry name" value="DIGUANYLATE CYCLASE DGCM-RELATED"/>
    <property type="match status" value="1"/>
</dbReference>
<dbReference type="CDD" id="cd01949">
    <property type="entry name" value="GGDEF"/>
    <property type="match status" value="1"/>
</dbReference>